<evidence type="ECO:0000313" key="1">
    <source>
        <dbReference type="EMBL" id="AJW29273.1"/>
    </source>
</evidence>
<organism evidence="1">
    <name type="scientific">Sphingomonas sp. NS2</name>
    <dbReference type="NCBI Taxonomy" id="908605"/>
    <lineage>
        <taxon>Bacteria</taxon>
        <taxon>Pseudomonadati</taxon>
        <taxon>Pseudomonadota</taxon>
        <taxon>Alphaproteobacteria</taxon>
        <taxon>Sphingomonadales</taxon>
        <taxon>Sphingomonadaceae</taxon>
        <taxon>Sphingomonas</taxon>
    </lineage>
</organism>
<accession>A0A0D4ZZ98</accession>
<gene>
    <name evidence="1" type="ORF">plasmid201_085</name>
</gene>
<sequence length="85" mass="9181">MLVDVFDGRDHKNATPTGCFHFARSPTPGEQVEINGKIQIVTRAWHQPGRCYAGAKFAILISEQVAPVGETEPSTPAYDVAGEVV</sequence>
<protein>
    <submittedName>
        <fullName evidence="1">Uncharacterized protein</fullName>
    </submittedName>
</protein>
<name>A0A0D4ZZ98_9SPHN</name>
<geneLocation type="plasmid" evidence="1">
    <name>201</name>
</geneLocation>
<proteinExistence type="predicted"/>
<keyword evidence="1" id="KW-0614">Plasmid</keyword>
<dbReference type="EMBL" id="KM017070">
    <property type="protein sequence ID" value="AJW29273.1"/>
    <property type="molecule type" value="Genomic_DNA"/>
</dbReference>
<reference evidence="1" key="1">
    <citation type="submission" date="2014-06" db="EMBL/GenBank/DDBJ databases">
        <title>Molecular and ecological studies on carbamate pesticide degrading bacteria isolated from agricultural soils.</title>
        <authorList>
            <person name="Kim D.-U."/>
            <person name="Ka J.-O."/>
        </authorList>
    </citation>
    <scope>NUCLEOTIDE SEQUENCE</scope>
    <source>
        <strain evidence="1">NS2</strain>
        <plasmid evidence="1">201</plasmid>
    </source>
</reference>
<dbReference type="AlphaFoldDB" id="A0A0D4ZZ98"/>